<dbReference type="Proteomes" id="UP000198618">
    <property type="component" value="Unassembled WGS sequence"/>
</dbReference>
<reference evidence="1 2" key="1">
    <citation type="submission" date="2016-10" db="EMBL/GenBank/DDBJ databases">
        <authorList>
            <person name="de Groot N.N."/>
        </authorList>
    </citation>
    <scope>NUCLEOTIDE SEQUENCE [LARGE SCALE GENOMIC DNA]</scope>
    <source>
        <strain evidence="1 2">IBRC-M 10780</strain>
    </source>
</reference>
<dbReference type="OrthoDB" id="2721399at2"/>
<dbReference type="EMBL" id="FOHE01000017">
    <property type="protein sequence ID" value="SET61757.1"/>
    <property type="molecule type" value="Genomic_DNA"/>
</dbReference>
<evidence type="ECO:0000313" key="2">
    <source>
        <dbReference type="Proteomes" id="UP000198618"/>
    </source>
</evidence>
<dbReference type="RefSeq" id="WP_090871552.1">
    <property type="nucleotide sequence ID" value="NZ_FOHE01000017.1"/>
</dbReference>
<proteinExistence type="predicted"/>
<organism evidence="1 2">
    <name type="scientific">Oceanobacillus limi</name>
    <dbReference type="NCBI Taxonomy" id="930131"/>
    <lineage>
        <taxon>Bacteria</taxon>
        <taxon>Bacillati</taxon>
        <taxon>Bacillota</taxon>
        <taxon>Bacilli</taxon>
        <taxon>Bacillales</taxon>
        <taxon>Bacillaceae</taxon>
        <taxon>Oceanobacillus</taxon>
    </lineage>
</organism>
<protein>
    <submittedName>
        <fullName evidence="1">Uncharacterized protein</fullName>
    </submittedName>
</protein>
<gene>
    <name evidence="1" type="ORF">SAMN05216389_11747</name>
</gene>
<sequence>MRSIVVLLLLVVFFLAGTLFGINRGDIALLGEDKQEVGTEEMIGSHEVKDEMEGFNEEEAETSSNQDITTDSIQRVEQPVNFTQKTASFLEGAVKVFYEGLVQILYQISQLFY</sequence>
<dbReference type="AlphaFoldDB" id="A0A1I0FVR5"/>
<evidence type="ECO:0000313" key="1">
    <source>
        <dbReference type="EMBL" id="SET61757.1"/>
    </source>
</evidence>
<keyword evidence="2" id="KW-1185">Reference proteome</keyword>
<name>A0A1I0FVR5_9BACI</name>
<accession>A0A1I0FVR5</accession>